<sequence length="87" mass="9892">MQIGVLNERARGRYGAFVGAMDGVLESLDEVNKIIDRVKDDHATAGFTVATRDELMGYSRHAFADLDRLRSTAKKYEAELMSREWRL</sequence>
<accession>A0ABN2SWM1</accession>
<evidence type="ECO:0000313" key="2">
    <source>
        <dbReference type="Proteomes" id="UP001501116"/>
    </source>
</evidence>
<dbReference type="Proteomes" id="UP001501116">
    <property type="component" value="Unassembled WGS sequence"/>
</dbReference>
<dbReference type="RefSeq" id="WP_344431927.1">
    <property type="nucleotide sequence ID" value="NZ_BAAANN010000072.1"/>
</dbReference>
<keyword evidence="2" id="KW-1185">Reference proteome</keyword>
<evidence type="ECO:0000313" key="1">
    <source>
        <dbReference type="EMBL" id="GAA1993556.1"/>
    </source>
</evidence>
<name>A0ABN2SWM1_9PSEU</name>
<dbReference type="EMBL" id="BAAANN010000072">
    <property type="protein sequence ID" value="GAA1993556.1"/>
    <property type="molecule type" value="Genomic_DNA"/>
</dbReference>
<reference evidence="1 2" key="1">
    <citation type="journal article" date="2019" name="Int. J. Syst. Evol. Microbiol.">
        <title>The Global Catalogue of Microorganisms (GCM) 10K type strain sequencing project: providing services to taxonomists for standard genome sequencing and annotation.</title>
        <authorList>
            <consortium name="The Broad Institute Genomics Platform"/>
            <consortium name="The Broad Institute Genome Sequencing Center for Infectious Disease"/>
            <person name="Wu L."/>
            <person name="Ma J."/>
        </authorList>
    </citation>
    <scope>NUCLEOTIDE SEQUENCE [LARGE SCALE GENOMIC DNA]</scope>
    <source>
        <strain evidence="1 2">JCM 14545</strain>
    </source>
</reference>
<protein>
    <submittedName>
        <fullName evidence="1">Uncharacterized protein</fullName>
    </submittedName>
</protein>
<comment type="caution">
    <text evidence="1">The sequence shown here is derived from an EMBL/GenBank/DDBJ whole genome shotgun (WGS) entry which is preliminary data.</text>
</comment>
<proteinExistence type="predicted"/>
<organism evidence="1 2">
    <name type="scientific">Amycolatopsis minnesotensis</name>
    <dbReference type="NCBI Taxonomy" id="337894"/>
    <lineage>
        <taxon>Bacteria</taxon>
        <taxon>Bacillati</taxon>
        <taxon>Actinomycetota</taxon>
        <taxon>Actinomycetes</taxon>
        <taxon>Pseudonocardiales</taxon>
        <taxon>Pseudonocardiaceae</taxon>
        <taxon>Amycolatopsis</taxon>
    </lineage>
</organism>
<gene>
    <name evidence="1" type="ORF">GCM10009754_86090</name>
</gene>